<organism evidence="1 2">
    <name type="scientific">Rhododendron molle</name>
    <name type="common">Chinese azalea</name>
    <name type="synonym">Azalea mollis</name>
    <dbReference type="NCBI Taxonomy" id="49168"/>
    <lineage>
        <taxon>Eukaryota</taxon>
        <taxon>Viridiplantae</taxon>
        <taxon>Streptophyta</taxon>
        <taxon>Embryophyta</taxon>
        <taxon>Tracheophyta</taxon>
        <taxon>Spermatophyta</taxon>
        <taxon>Magnoliopsida</taxon>
        <taxon>eudicotyledons</taxon>
        <taxon>Gunneridae</taxon>
        <taxon>Pentapetalae</taxon>
        <taxon>asterids</taxon>
        <taxon>Ericales</taxon>
        <taxon>Ericaceae</taxon>
        <taxon>Ericoideae</taxon>
        <taxon>Rhodoreae</taxon>
        <taxon>Rhododendron</taxon>
    </lineage>
</organism>
<sequence>MIQALFDEWTNLVESPDESCFNEAWQRLQVDYKKKEYVCNYIKNTWLPFKEKFVKAWTGNHLHFGNRVTSRAESAHAMLKRYLTVFTGNFHEVREKICLAIENQHNEIKTKIASEKLQLFINFEFPCSRNLLLTFPSSHLVSF</sequence>
<protein>
    <submittedName>
        <fullName evidence="1">Uncharacterized protein</fullName>
    </submittedName>
</protein>
<proteinExistence type="predicted"/>
<gene>
    <name evidence="1" type="ORF">RHMOL_Rhmol10G0161700</name>
</gene>
<reference evidence="1" key="1">
    <citation type="submission" date="2022-02" db="EMBL/GenBank/DDBJ databases">
        <title>Plant Genome Project.</title>
        <authorList>
            <person name="Zhang R.-G."/>
        </authorList>
    </citation>
    <scope>NUCLEOTIDE SEQUENCE</scope>
    <source>
        <strain evidence="1">AT1</strain>
    </source>
</reference>
<dbReference type="EMBL" id="CM046397">
    <property type="protein sequence ID" value="KAI8535283.1"/>
    <property type="molecule type" value="Genomic_DNA"/>
</dbReference>
<comment type="caution">
    <text evidence="1">The sequence shown here is derived from an EMBL/GenBank/DDBJ whole genome shotgun (WGS) entry which is preliminary data.</text>
</comment>
<dbReference type="Proteomes" id="UP001062846">
    <property type="component" value="Chromosome 10"/>
</dbReference>
<accession>A0ACC0M4F5</accession>
<keyword evidence="2" id="KW-1185">Reference proteome</keyword>
<evidence type="ECO:0000313" key="1">
    <source>
        <dbReference type="EMBL" id="KAI8535283.1"/>
    </source>
</evidence>
<name>A0ACC0M4F5_RHOML</name>
<evidence type="ECO:0000313" key="2">
    <source>
        <dbReference type="Proteomes" id="UP001062846"/>
    </source>
</evidence>